<organism evidence="3 4">
    <name type="scientific">Corynebacterium occultum</name>
    <dbReference type="NCBI Taxonomy" id="2675219"/>
    <lineage>
        <taxon>Bacteria</taxon>
        <taxon>Bacillati</taxon>
        <taxon>Actinomycetota</taxon>
        <taxon>Actinomycetes</taxon>
        <taxon>Mycobacteriales</taxon>
        <taxon>Corynebacteriaceae</taxon>
        <taxon>Corynebacterium</taxon>
    </lineage>
</organism>
<dbReference type="InterPro" id="IPR013974">
    <property type="entry name" value="SAF"/>
</dbReference>
<sequence>MKLSTSPTVLNTLRTPGWHRTLLLRRAAAVVLVLLAVWSMLHNARDSGPRALVVARDIAPGSAVSASDFEMAAVPPHLLPEDALQDPEVMAGKVAATTLKVGQVPSEASFIGSALLAELIPESQGEAVNLVPLRLAEPEVITLLQHGDTVTVLSQPTDAEAPEVVASGARVVLAESGEGNDPATVLVALPETEAQQVAVTALYSPLAVVLTGDRANKFP</sequence>
<keyword evidence="1" id="KW-0472">Membrane</keyword>
<evidence type="ECO:0000256" key="1">
    <source>
        <dbReference type="SAM" id="Phobius"/>
    </source>
</evidence>
<dbReference type="Proteomes" id="UP000424462">
    <property type="component" value="Chromosome"/>
</dbReference>
<reference evidence="3 4" key="1">
    <citation type="submission" date="2019-11" db="EMBL/GenBank/DDBJ databases">
        <title>Complete genome sequence of Corynebacterium kalinowskii 1959, a novel Corynebacterium species isolated from soil of a small paddock in Vilsendorf, Germany.</title>
        <authorList>
            <person name="Schaffert L."/>
            <person name="Ruwe M."/>
            <person name="Milse J."/>
            <person name="Hanuschka K."/>
            <person name="Ortseifen V."/>
            <person name="Droste J."/>
            <person name="Brandt D."/>
            <person name="Schlueter L."/>
            <person name="Kutter Y."/>
            <person name="Vinke S."/>
            <person name="Viehoefer P."/>
            <person name="Jacob L."/>
            <person name="Luebke N.-C."/>
            <person name="Schulte-Berndt E."/>
            <person name="Hain C."/>
            <person name="Linder M."/>
            <person name="Schmidt P."/>
            <person name="Wollenschlaeger L."/>
            <person name="Luttermann T."/>
            <person name="Thieme E."/>
            <person name="Hassa J."/>
            <person name="Haak M."/>
            <person name="Wittchen M."/>
            <person name="Mentz A."/>
            <person name="Persicke M."/>
            <person name="Busche T."/>
            <person name="Ruckert C."/>
        </authorList>
    </citation>
    <scope>NUCLEOTIDE SEQUENCE [LARGE SCALE GENOMIC DNA]</scope>
    <source>
        <strain evidence="3 4">2039</strain>
    </source>
</reference>
<keyword evidence="1" id="KW-0812">Transmembrane</keyword>
<dbReference type="SMART" id="SM00858">
    <property type="entry name" value="SAF"/>
    <property type="match status" value="1"/>
</dbReference>
<dbReference type="Pfam" id="PF08666">
    <property type="entry name" value="SAF"/>
    <property type="match status" value="1"/>
</dbReference>
<keyword evidence="4" id="KW-1185">Reference proteome</keyword>
<keyword evidence="1" id="KW-1133">Transmembrane helix</keyword>
<feature type="transmembrane region" description="Helical" evidence="1">
    <location>
        <begin position="23"/>
        <end position="41"/>
    </location>
</feature>
<dbReference type="AlphaFoldDB" id="A0A6B8WJZ7"/>
<dbReference type="RefSeq" id="WP_156230345.1">
    <property type="nucleotide sequence ID" value="NZ_CP046455.1"/>
</dbReference>
<evidence type="ECO:0000313" key="4">
    <source>
        <dbReference type="Proteomes" id="UP000424462"/>
    </source>
</evidence>
<accession>A0A6B8WJZ7</accession>
<evidence type="ECO:0000259" key="2">
    <source>
        <dbReference type="SMART" id="SM00858"/>
    </source>
</evidence>
<feature type="domain" description="SAF" evidence="2">
    <location>
        <begin position="49"/>
        <end position="111"/>
    </location>
</feature>
<gene>
    <name evidence="3" type="ORF">COCCU_04100</name>
</gene>
<name>A0A6B8WJZ7_9CORY</name>
<protein>
    <submittedName>
        <fullName evidence="3">SAF domain protein</fullName>
    </submittedName>
</protein>
<proteinExistence type="predicted"/>
<dbReference type="EMBL" id="CP046455">
    <property type="protein sequence ID" value="QGU06768.1"/>
    <property type="molecule type" value="Genomic_DNA"/>
</dbReference>
<dbReference type="CDD" id="cd11614">
    <property type="entry name" value="SAF_CpaB_FlgA_like"/>
    <property type="match status" value="1"/>
</dbReference>
<evidence type="ECO:0000313" key="3">
    <source>
        <dbReference type="EMBL" id="QGU06768.1"/>
    </source>
</evidence>
<dbReference type="KEGG" id="cok:COCCU_04100"/>